<dbReference type="PANTHER" id="PTHR46028:SF2">
    <property type="entry name" value="KYNURENINE 3-MONOOXYGENASE"/>
    <property type="match status" value="1"/>
</dbReference>
<dbReference type="HAMAP" id="MF_01971">
    <property type="entry name" value="Kynurenine_monooxygenase"/>
    <property type="match status" value="1"/>
</dbReference>
<dbReference type="GO" id="GO:0004502">
    <property type="term" value="F:kynurenine 3-monooxygenase activity"/>
    <property type="evidence" value="ECO:0007669"/>
    <property type="project" value="UniProtKB-UniRule"/>
</dbReference>
<dbReference type="InterPro" id="IPR036188">
    <property type="entry name" value="FAD/NAD-bd_sf"/>
</dbReference>
<keyword evidence="13" id="KW-1185">Reference proteome</keyword>
<feature type="transmembrane region" description="Helical" evidence="10">
    <location>
        <begin position="7"/>
        <end position="24"/>
    </location>
</feature>
<evidence type="ECO:0000256" key="3">
    <source>
        <dbReference type="ARBA" id="ARBA00022642"/>
    </source>
</evidence>
<dbReference type="PANTHER" id="PTHR46028">
    <property type="entry name" value="KYNURENINE 3-MONOOXYGENASE"/>
    <property type="match status" value="1"/>
</dbReference>
<dbReference type="PRINTS" id="PR00420">
    <property type="entry name" value="RNGMNOXGNASE"/>
</dbReference>
<keyword evidence="2 9" id="KW-0285">Flavoprotein</keyword>
<comment type="catalytic activity">
    <reaction evidence="8 9">
        <text>L-kynurenine + NADPH + O2 + H(+) = 3-hydroxy-L-kynurenine + NADP(+) + H2O</text>
        <dbReference type="Rhea" id="RHEA:20545"/>
        <dbReference type="ChEBI" id="CHEBI:15377"/>
        <dbReference type="ChEBI" id="CHEBI:15378"/>
        <dbReference type="ChEBI" id="CHEBI:15379"/>
        <dbReference type="ChEBI" id="CHEBI:57783"/>
        <dbReference type="ChEBI" id="CHEBI:57959"/>
        <dbReference type="ChEBI" id="CHEBI:58125"/>
        <dbReference type="ChEBI" id="CHEBI:58349"/>
        <dbReference type="EC" id="1.14.13.9"/>
    </reaction>
</comment>
<dbReference type="GO" id="GO:0070189">
    <property type="term" value="P:kynurenine metabolic process"/>
    <property type="evidence" value="ECO:0007669"/>
    <property type="project" value="TreeGrafter"/>
</dbReference>
<comment type="pathway">
    <text evidence="9">Cofactor biosynthesis; NAD(+) biosynthesis; quinolinate from L-kynurenine: step 1/3.</text>
</comment>
<keyword evidence="4 9" id="KW-0274">FAD</keyword>
<dbReference type="Gene3D" id="3.50.50.60">
    <property type="entry name" value="FAD/NAD(P)-binding domain"/>
    <property type="match status" value="1"/>
</dbReference>
<keyword evidence="3 9" id="KW-0662">Pyridine nucleotide biosynthesis</keyword>
<feature type="domain" description="FAD-binding" evidence="11">
    <location>
        <begin position="9"/>
        <end position="354"/>
    </location>
</feature>
<organism evidence="12 13">
    <name type="scientific">Marivirga atlantica</name>
    <dbReference type="NCBI Taxonomy" id="1548457"/>
    <lineage>
        <taxon>Bacteria</taxon>
        <taxon>Pseudomonadati</taxon>
        <taxon>Bacteroidota</taxon>
        <taxon>Cytophagia</taxon>
        <taxon>Cytophagales</taxon>
        <taxon>Marivirgaceae</taxon>
        <taxon>Marivirga</taxon>
    </lineage>
</organism>
<evidence type="ECO:0000256" key="4">
    <source>
        <dbReference type="ARBA" id="ARBA00022827"/>
    </source>
</evidence>
<keyword evidence="10" id="KW-1133">Transmembrane helix</keyword>
<evidence type="ECO:0000256" key="5">
    <source>
        <dbReference type="ARBA" id="ARBA00022857"/>
    </source>
</evidence>
<evidence type="ECO:0000256" key="7">
    <source>
        <dbReference type="ARBA" id="ARBA00023033"/>
    </source>
</evidence>
<sequence>MSNKIKSIGILGAGLVGTLLSLYLKKRGYQVKVFEKRSDLRKSNNEGGRSINLALSKRGIKALEEVGVFADVKSVLIPMEGRMMHNREGNLTFQPYGKEGQHINSVSRSVLNEHLIEAAEQEGVQLCFDHTCTAVDLENTTISFEHNGKESTEHFDLVFGADGAYSQLRQAMFRTNRFNYQQFYIEHGYKELTIPPTESGDFAINPNALHIWPRGKYMLIALPNLDRSFTCTLFLPFEGDPSFETLTNKKSVQSFFEKTFADTLPLIENLDEEFFENPTSSLVTVKCYPWVKNNCVLIGDASHAIVPFYGQGMNAGFEDCFVLNKLLNEFDDNWDKTLNAYQQLRKEDGDAITDLALNNFIEMRDLVADDKFLLQKKIERHLQDAYPDKWLPLYSMVTFSDLRYSEALEIGKKQQAIMDEVMNRNDIFENWESLDFEEIVNQL</sequence>
<dbReference type="EC" id="1.14.13.9" evidence="9"/>
<comment type="function">
    <text evidence="9">Catalyzes the hydroxylation of L-kynurenine (L-Kyn) to form 3-hydroxy-L-kynurenine (L-3OHKyn). Required for synthesis of quinolinic acid.</text>
</comment>
<evidence type="ECO:0000313" key="13">
    <source>
        <dbReference type="Proteomes" id="UP000642920"/>
    </source>
</evidence>
<dbReference type="Pfam" id="PF01494">
    <property type="entry name" value="FAD_binding_3"/>
    <property type="match status" value="1"/>
</dbReference>
<evidence type="ECO:0000256" key="1">
    <source>
        <dbReference type="ARBA" id="ARBA00001974"/>
    </source>
</evidence>
<dbReference type="EMBL" id="JAERQG010000004">
    <property type="protein sequence ID" value="MBL0766870.1"/>
    <property type="molecule type" value="Genomic_DNA"/>
</dbReference>
<dbReference type="GO" id="GO:0019363">
    <property type="term" value="P:pyridine nucleotide biosynthetic process"/>
    <property type="evidence" value="ECO:0007669"/>
    <property type="project" value="UniProtKB-KW"/>
</dbReference>
<keyword evidence="10" id="KW-0812">Transmembrane</keyword>
<evidence type="ECO:0000256" key="6">
    <source>
        <dbReference type="ARBA" id="ARBA00023002"/>
    </source>
</evidence>
<name>A0A937AAZ5_9BACT</name>
<gene>
    <name evidence="9" type="primary">kmo</name>
    <name evidence="12" type="ORF">JKP34_16495</name>
</gene>
<dbReference type="FunFam" id="3.50.50.60:FF:000185">
    <property type="entry name" value="Kynurenine 3-monooxygenase"/>
    <property type="match status" value="1"/>
</dbReference>
<dbReference type="GO" id="GO:0019805">
    <property type="term" value="P:quinolinate biosynthetic process"/>
    <property type="evidence" value="ECO:0007669"/>
    <property type="project" value="UniProtKB-UniRule"/>
</dbReference>
<keyword evidence="10" id="KW-0472">Membrane</keyword>
<dbReference type="InterPro" id="IPR002938">
    <property type="entry name" value="FAD-bd"/>
</dbReference>
<accession>A0A937AAZ5</accession>
<comment type="cofactor">
    <cofactor evidence="1 9">
        <name>FAD</name>
        <dbReference type="ChEBI" id="CHEBI:57692"/>
    </cofactor>
</comment>
<dbReference type="SUPFAM" id="SSF51905">
    <property type="entry name" value="FAD/NAD(P)-binding domain"/>
    <property type="match status" value="1"/>
</dbReference>
<dbReference type="AlphaFoldDB" id="A0A937AAZ5"/>
<evidence type="ECO:0000256" key="10">
    <source>
        <dbReference type="SAM" id="Phobius"/>
    </source>
</evidence>
<keyword evidence="6 9" id="KW-0560">Oxidoreductase</keyword>
<dbReference type="GO" id="GO:0006569">
    <property type="term" value="P:L-tryptophan catabolic process"/>
    <property type="evidence" value="ECO:0007669"/>
    <property type="project" value="UniProtKB-UniRule"/>
</dbReference>
<dbReference type="GO" id="GO:0071949">
    <property type="term" value="F:FAD binding"/>
    <property type="evidence" value="ECO:0007669"/>
    <property type="project" value="InterPro"/>
</dbReference>
<comment type="similarity">
    <text evidence="9">Belongs to the aromatic-ring hydroxylase family. KMO subfamily.</text>
</comment>
<evidence type="ECO:0000256" key="2">
    <source>
        <dbReference type="ARBA" id="ARBA00022630"/>
    </source>
</evidence>
<comment type="caution">
    <text evidence="12">The sequence shown here is derived from an EMBL/GenBank/DDBJ whole genome shotgun (WGS) entry which is preliminary data.</text>
</comment>
<dbReference type="InterPro" id="IPR027545">
    <property type="entry name" value="Kynurenine_monooxygenase"/>
</dbReference>
<dbReference type="Proteomes" id="UP000642920">
    <property type="component" value="Unassembled WGS sequence"/>
</dbReference>
<dbReference type="RefSeq" id="WP_201923877.1">
    <property type="nucleotide sequence ID" value="NZ_JAERQG010000004.1"/>
</dbReference>
<keyword evidence="5 9" id="KW-0521">NADP</keyword>
<evidence type="ECO:0000259" key="11">
    <source>
        <dbReference type="Pfam" id="PF01494"/>
    </source>
</evidence>
<evidence type="ECO:0000313" key="12">
    <source>
        <dbReference type="EMBL" id="MBL0766870.1"/>
    </source>
</evidence>
<reference evidence="12" key="1">
    <citation type="submission" date="2021-01" db="EMBL/GenBank/DDBJ databases">
        <title>Marivirga sp. nov., isolated from intertidal surface sediments.</title>
        <authorList>
            <person name="Zhang M."/>
        </authorList>
    </citation>
    <scope>NUCLEOTIDE SEQUENCE</scope>
    <source>
        <strain evidence="12">SM1354</strain>
    </source>
</reference>
<dbReference type="GO" id="GO:0043420">
    <property type="term" value="P:anthranilate metabolic process"/>
    <property type="evidence" value="ECO:0007669"/>
    <property type="project" value="UniProtKB-UniRule"/>
</dbReference>
<evidence type="ECO:0000256" key="9">
    <source>
        <dbReference type="HAMAP-Rule" id="MF_01971"/>
    </source>
</evidence>
<keyword evidence="7 9" id="KW-0503">Monooxygenase</keyword>
<proteinExistence type="inferred from homology"/>
<protein>
    <recommendedName>
        <fullName evidence="9">Kynurenine 3-monooxygenase</fullName>
        <ecNumber evidence="9">1.14.13.9</ecNumber>
    </recommendedName>
    <alternativeName>
        <fullName evidence="9">Kynurenine 3-hydroxylase</fullName>
    </alternativeName>
</protein>
<evidence type="ECO:0000256" key="8">
    <source>
        <dbReference type="ARBA" id="ARBA00047818"/>
    </source>
</evidence>